<accession>A0ABS6T403</accession>
<protein>
    <submittedName>
        <fullName evidence="1">DUF2064 domain-containing protein</fullName>
    </submittedName>
</protein>
<name>A0ABS6T403_9RHOB</name>
<dbReference type="EMBL" id="JAHUZE010000003">
    <property type="protein sequence ID" value="MBV7379874.1"/>
    <property type="molecule type" value="Genomic_DNA"/>
</dbReference>
<organism evidence="1 2">
    <name type="scientific">Maritimibacter dapengensis</name>
    <dbReference type="NCBI Taxonomy" id="2836868"/>
    <lineage>
        <taxon>Bacteria</taxon>
        <taxon>Pseudomonadati</taxon>
        <taxon>Pseudomonadota</taxon>
        <taxon>Alphaproteobacteria</taxon>
        <taxon>Rhodobacterales</taxon>
        <taxon>Roseobacteraceae</taxon>
        <taxon>Maritimibacter</taxon>
    </lineage>
</organism>
<gene>
    <name evidence="1" type="ORF">KJP28_13150</name>
</gene>
<comment type="caution">
    <text evidence="1">The sequence shown here is derived from an EMBL/GenBank/DDBJ whole genome shotgun (WGS) entry which is preliminary data.</text>
</comment>
<dbReference type="InterPro" id="IPR018641">
    <property type="entry name" value="Trfase_1_rSAM/seldom-assoc"/>
</dbReference>
<dbReference type="Pfam" id="PF09837">
    <property type="entry name" value="DUF2064"/>
    <property type="match status" value="1"/>
</dbReference>
<sequence length="186" mass="20193">MTRATLVIMTKSPRPGRVKARLATGIGSVPAAWWLRRQLARMARDLVSPRWTTALAVAPDSDLTSPLLPDLPRLSQGPGDLGDRMAHVLATAPRGLVLIIGSDIQGVSRTDIAAGFRLLSRHRRVIGPAPDGGFWAVGLDTRRPFPTDLFADARWSTEHALADTLRTLHDPAFLPERADVDTVADL</sequence>
<evidence type="ECO:0000313" key="2">
    <source>
        <dbReference type="Proteomes" id="UP000756530"/>
    </source>
</evidence>
<dbReference type="RefSeq" id="WP_218393064.1">
    <property type="nucleotide sequence ID" value="NZ_JAHUZE010000003.1"/>
</dbReference>
<dbReference type="PANTHER" id="PTHR36529:SF1">
    <property type="entry name" value="GLYCOSYLTRANSFERASE"/>
    <property type="match status" value="1"/>
</dbReference>
<dbReference type="Proteomes" id="UP000756530">
    <property type="component" value="Unassembled WGS sequence"/>
</dbReference>
<proteinExistence type="predicted"/>
<keyword evidence="2" id="KW-1185">Reference proteome</keyword>
<reference evidence="1 2" key="1">
    <citation type="submission" date="2021-05" db="EMBL/GenBank/DDBJ databases">
        <title>Culturable bacteria isolated from Daya Bay.</title>
        <authorList>
            <person name="Zheng W."/>
            <person name="Yu S."/>
            <person name="Huang Y."/>
        </authorList>
    </citation>
    <scope>NUCLEOTIDE SEQUENCE [LARGE SCALE GENOMIC DNA]</scope>
    <source>
        <strain evidence="1 2">DP4N28-5</strain>
    </source>
</reference>
<evidence type="ECO:0000313" key="1">
    <source>
        <dbReference type="EMBL" id="MBV7379874.1"/>
    </source>
</evidence>
<dbReference type="PANTHER" id="PTHR36529">
    <property type="entry name" value="SLL1095 PROTEIN"/>
    <property type="match status" value="1"/>
</dbReference>